<comment type="caution">
    <text evidence="2">The sequence shown here is derived from an EMBL/GenBank/DDBJ whole genome shotgun (WGS) entry which is preliminary data.</text>
</comment>
<evidence type="ECO:0000313" key="2">
    <source>
        <dbReference type="EMBL" id="TCO74488.1"/>
    </source>
</evidence>
<feature type="chain" id="PRO_5020838938" evidence="1">
    <location>
        <begin position="37"/>
        <end position="594"/>
    </location>
</feature>
<name>A0A4R2KW78_9GAMM</name>
<keyword evidence="3" id="KW-1185">Reference proteome</keyword>
<dbReference type="PANTHER" id="PTHR48098">
    <property type="entry name" value="ENTEROCHELIN ESTERASE-RELATED"/>
    <property type="match status" value="1"/>
</dbReference>
<keyword evidence="1" id="KW-0732">Signal</keyword>
<sequence>MIPALNGVRRFLRCFCSGFACLSMVFLTAVSRADDAAQVTAASGAVFQVSLPSGRDDAPLDGRLLLFLSNNDRDEPRFQVSNGPQSQLVFGRDVNGWRASQSMTVDAAAAGYPLGSLEELPAGRYRVQALLNRYELFTLADGRELLLPPDKGEGQQLTRKPGNLYSEPMWVDLGPGGKDPVRLTLSEEIPAIQAPTDTRYVKHIRLKSELLSTFWGRPTYLGAQVLLPEGFDAHPEARYPLAVFHGHFPSDFSGFRETPPDPDLECEYSERFDMPCYNRVVQEHAWEFYQAWTGTDFPRMLIIQIQHPTPYFDDSYAVNSANMGPYGDAITHELIPHIEERFRGIGEGWARFLYGGSTGGWIALAAQVFYPDDYNGAFAACPDPIDFRAYALVDIYQDENAYFLEGDWKRIERPRSRTTLGQVTATLKQVQQKEHVLGTKGRSGGQRDIWPTLFGPVGKDGYPQHLWDRETGVIDPEVAEYWRENYDLRHILERDWATLGPKLKGKIHIYVGEMDNSYLNNAVYLMEDFLESTTDPYYAGLVDYEPRSGHCWNGDHERPNALSRLRYNQMYVPLILKRIEESAPPGADTESWRY</sequence>
<dbReference type="RefSeq" id="WP_205686692.1">
    <property type="nucleotide sequence ID" value="NZ_QQSW01000017.1"/>
</dbReference>
<dbReference type="Pfam" id="PF00756">
    <property type="entry name" value="Esterase"/>
    <property type="match status" value="1"/>
</dbReference>
<protein>
    <submittedName>
        <fullName evidence="2">Putative esterase</fullName>
    </submittedName>
</protein>
<dbReference type="EMBL" id="SLWX01000013">
    <property type="protein sequence ID" value="TCO74488.1"/>
    <property type="molecule type" value="Genomic_DNA"/>
</dbReference>
<organism evidence="2 3">
    <name type="scientific">Chromatocurvus halotolerans</name>
    <dbReference type="NCBI Taxonomy" id="1132028"/>
    <lineage>
        <taxon>Bacteria</taxon>
        <taxon>Pseudomonadati</taxon>
        <taxon>Pseudomonadota</taxon>
        <taxon>Gammaproteobacteria</taxon>
        <taxon>Cellvibrionales</taxon>
        <taxon>Halieaceae</taxon>
        <taxon>Chromatocurvus</taxon>
    </lineage>
</organism>
<dbReference type="PANTHER" id="PTHR48098:SF3">
    <property type="entry name" value="IRON(III) ENTEROBACTIN ESTERASE"/>
    <property type="match status" value="1"/>
</dbReference>
<dbReference type="Gene3D" id="3.40.50.1820">
    <property type="entry name" value="alpha/beta hydrolase"/>
    <property type="match status" value="1"/>
</dbReference>
<accession>A0A4R2KW78</accession>
<reference evidence="2 3" key="1">
    <citation type="submission" date="2019-03" db="EMBL/GenBank/DDBJ databases">
        <title>Genomic Encyclopedia of Type Strains, Phase IV (KMG-IV): sequencing the most valuable type-strain genomes for metagenomic binning, comparative biology and taxonomic classification.</title>
        <authorList>
            <person name="Goeker M."/>
        </authorList>
    </citation>
    <scope>NUCLEOTIDE SEQUENCE [LARGE SCALE GENOMIC DNA]</scope>
    <source>
        <strain evidence="2 3">DSM 23344</strain>
    </source>
</reference>
<evidence type="ECO:0000313" key="3">
    <source>
        <dbReference type="Proteomes" id="UP000294980"/>
    </source>
</evidence>
<dbReference type="InterPro" id="IPR029058">
    <property type="entry name" value="AB_hydrolase_fold"/>
</dbReference>
<dbReference type="InterPro" id="IPR050583">
    <property type="entry name" value="Mycobacterial_A85_antigen"/>
</dbReference>
<dbReference type="Proteomes" id="UP000294980">
    <property type="component" value="Unassembled WGS sequence"/>
</dbReference>
<evidence type="ECO:0000256" key="1">
    <source>
        <dbReference type="SAM" id="SignalP"/>
    </source>
</evidence>
<feature type="signal peptide" evidence="1">
    <location>
        <begin position="1"/>
        <end position="36"/>
    </location>
</feature>
<dbReference type="AlphaFoldDB" id="A0A4R2KW78"/>
<proteinExistence type="predicted"/>
<dbReference type="InterPro" id="IPR000801">
    <property type="entry name" value="Esterase-like"/>
</dbReference>
<dbReference type="SUPFAM" id="SSF53474">
    <property type="entry name" value="alpha/beta-Hydrolases"/>
    <property type="match status" value="1"/>
</dbReference>
<gene>
    <name evidence="2" type="ORF">EV688_11342</name>
</gene>